<name>A0A183BDU3_9TREM</name>
<keyword evidence="1" id="KW-1133">Transmembrane helix</keyword>
<dbReference type="WBParaSite" id="ECPE_0001742301-mRNA-1">
    <property type="protein sequence ID" value="ECPE_0001742301-mRNA-1"/>
    <property type="gene ID" value="ECPE_0001742301"/>
</dbReference>
<evidence type="ECO:0000313" key="3">
    <source>
        <dbReference type="Proteomes" id="UP000272942"/>
    </source>
</evidence>
<evidence type="ECO:0000313" key="4">
    <source>
        <dbReference type="WBParaSite" id="ECPE_0001742301-mRNA-1"/>
    </source>
</evidence>
<organism evidence="4">
    <name type="scientific">Echinostoma caproni</name>
    <dbReference type="NCBI Taxonomy" id="27848"/>
    <lineage>
        <taxon>Eukaryota</taxon>
        <taxon>Metazoa</taxon>
        <taxon>Spiralia</taxon>
        <taxon>Lophotrochozoa</taxon>
        <taxon>Platyhelminthes</taxon>
        <taxon>Trematoda</taxon>
        <taxon>Digenea</taxon>
        <taxon>Plagiorchiida</taxon>
        <taxon>Echinostomata</taxon>
        <taxon>Echinostomatoidea</taxon>
        <taxon>Echinostomatidae</taxon>
        <taxon>Echinostoma</taxon>
    </lineage>
</organism>
<gene>
    <name evidence="2" type="ORF">ECPE_LOCUS17377</name>
</gene>
<protein>
    <submittedName>
        <fullName evidence="4">Transmembrane protein</fullName>
    </submittedName>
</protein>
<feature type="transmembrane region" description="Helical" evidence="1">
    <location>
        <begin position="95"/>
        <end position="113"/>
    </location>
</feature>
<keyword evidence="3" id="KW-1185">Reference proteome</keyword>
<evidence type="ECO:0000313" key="2">
    <source>
        <dbReference type="EMBL" id="VDP94667.1"/>
    </source>
</evidence>
<dbReference type="Proteomes" id="UP000272942">
    <property type="component" value="Unassembled WGS sequence"/>
</dbReference>
<reference evidence="2 3" key="2">
    <citation type="submission" date="2018-11" db="EMBL/GenBank/DDBJ databases">
        <authorList>
            <consortium name="Pathogen Informatics"/>
        </authorList>
    </citation>
    <scope>NUCLEOTIDE SEQUENCE [LARGE SCALE GENOMIC DNA]</scope>
    <source>
        <strain evidence="2 3">Egypt</strain>
    </source>
</reference>
<reference evidence="4" key="1">
    <citation type="submission" date="2016-06" db="UniProtKB">
        <authorList>
            <consortium name="WormBaseParasite"/>
        </authorList>
    </citation>
    <scope>IDENTIFICATION</scope>
</reference>
<sequence length="135" mass="15577">MHQMFYTYSLPFASLVLWNGFVYRQNTLYVLRSVPLWVNCACNSRVNSHELLFSCPNSQRTNDDDWNSMVDVLPFQSVRGGKLFRAMHLSVKNRCVFVCVGGCACLHVLYHVVGRWPHMALVFQAYQMLLPVQSV</sequence>
<keyword evidence="1" id="KW-0812">Transmembrane</keyword>
<accession>A0A183BDU3</accession>
<feature type="transmembrane region" description="Helical" evidence="1">
    <location>
        <begin position="6"/>
        <end position="23"/>
    </location>
</feature>
<keyword evidence="1" id="KW-0472">Membrane</keyword>
<dbReference type="AlphaFoldDB" id="A0A183BDU3"/>
<dbReference type="EMBL" id="UZAN01068991">
    <property type="protein sequence ID" value="VDP94667.1"/>
    <property type="molecule type" value="Genomic_DNA"/>
</dbReference>
<evidence type="ECO:0000256" key="1">
    <source>
        <dbReference type="SAM" id="Phobius"/>
    </source>
</evidence>
<proteinExistence type="predicted"/>